<name>A0ABR3FY12_9AGAR</name>
<reference evidence="2 3" key="1">
    <citation type="submission" date="2024-02" db="EMBL/GenBank/DDBJ databases">
        <title>A draft genome for the cacao thread blight pathogen Marasmius crinis-equi.</title>
        <authorList>
            <person name="Cohen S.P."/>
            <person name="Baruah I.K."/>
            <person name="Amoako-Attah I."/>
            <person name="Bukari Y."/>
            <person name="Meinhardt L.W."/>
            <person name="Bailey B.A."/>
        </authorList>
    </citation>
    <scope>NUCLEOTIDE SEQUENCE [LARGE SCALE GENOMIC DNA]</scope>
    <source>
        <strain evidence="2 3">GH-76</strain>
    </source>
</reference>
<evidence type="ECO:0000313" key="3">
    <source>
        <dbReference type="Proteomes" id="UP001465976"/>
    </source>
</evidence>
<comment type="caution">
    <text evidence="2">The sequence shown here is derived from an EMBL/GenBank/DDBJ whole genome shotgun (WGS) entry which is preliminary data.</text>
</comment>
<organism evidence="2 3">
    <name type="scientific">Marasmius crinis-equi</name>
    <dbReference type="NCBI Taxonomy" id="585013"/>
    <lineage>
        <taxon>Eukaryota</taxon>
        <taxon>Fungi</taxon>
        <taxon>Dikarya</taxon>
        <taxon>Basidiomycota</taxon>
        <taxon>Agaricomycotina</taxon>
        <taxon>Agaricomycetes</taxon>
        <taxon>Agaricomycetidae</taxon>
        <taxon>Agaricales</taxon>
        <taxon>Marasmiineae</taxon>
        <taxon>Marasmiaceae</taxon>
        <taxon>Marasmius</taxon>
    </lineage>
</organism>
<dbReference type="Pfam" id="PF12697">
    <property type="entry name" value="Abhydrolase_6"/>
    <property type="match status" value="1"/>
</dbReference>
<sequence>MFSATLKVNDTSGVELAYLDSGAPEGLPDYTTIFIVHGMIFTNGKPLQISTRIQVTDLSREGIFEKMLIAAPQKGVRVVAIQRRHFPGSTPFSPEELSTTLSGGTEAERVTYSEARGHELALFIAEFISKFNLPPASGAKGGSVLLGWSVGGILPVLAIRHSKTLPNDVKERLGAHIRSLIVYESAPLCFGLPMPTQNWSPLVDESVPQNKRLQLFGQWCTGYFDHGNFTLETPHDPDLLEWILHTPADVPALYNIPTDKLNKLATYGDDASTDLPFLFFFQNEHKKALVKALMDEDVAAIFPKLKRGYITGSRAPAFGIAGMWAFQDEKELAGAPIEFKIIQGGNHFAIWDEPEKVLDAAVALA</sequence>
<keyword evidence="3" id="KW-1185">Reference proteome</keyword>
<accession>A0ABR3FY12</accession>
<proteinExistence type="predicted"/>
<feature type="domain" description="AB hydrolase-1" evidence="1">
    <location>
        <begin position="69"/>
        <end position="360"/>
    </location>
</feature>
<dbReference type="EMBL" id="JBAHYK010000035">
    <property type="protein sequence ID" value="KAL0580248.1"/>
    <property type="molecule type" value="Genomic_DNA"/>
</dbReference>
<evidence type="ECO:0000313" key="2">
    <source>
        <dbReference type="EMBL" id="KAL0580248.1"/>
    </source>
</evidence>
<dbReference type="InterPro" id="IPR029058">
    <property type="entry name" value="AB_hydrolase_fold"/>
</dbReference>
<dbReference type="Proteomes" id="UP001465976">
    <property type="component" value="Unassembled WGS sequence"/>
</dbReference>
<dbReference type="InterPro" id="IPR000073">
    <property type="entry name" value="AB_hydrolase_1"/>
</dbReference>
<protein>
    <recommendedName>
        <fullName evidence="1">AB hydrolase-1 domain-containing protein</fullName>
    </recommendedName>
</protein>
<evidence type="ECO:0000259" key="1">
    <source>
        <dbReference type="Pfam" id="PF12697"/>
    </source>
</evidence>
<dbReference type="SUPFAM" id="SSF53474">
    <property type="entry name" value="alpha/beta-Hydrolases"/>
    <property type="match status" value="1"/>
</dbReference>
<gene>
    <name evidence="2" type="ORF">V5O48_001753</name>
</gene>
<dbReference type="Gene3D" id="3.40.50.1820">
    <property type="entry name" value="alpha/beta hydrolase"/>
    <property type="match status" value="1"/>
</dbReference>